<evidence type="ECO:0000256" key="1">
    <source>
        <dbReference type="SAM" id="Coils"/>
    </source>
</evidence>
<name>A0A6C0AJW3_9ZZZZ</name>
<organism evidence="3">
    <name type="scientific">viral metagenome</name>
    <dbReference type="NCBI Taxonomy" id="1070528"/>
    <lineage>
        <taxon>unclassified sequences</taxon>
        <taxon>metagenomes</taxon>
        <taxon>organismal metagenomes</taxon>
    </lineage>
</organism>
<feature type="coiled-coil region" evidence="1">
    <location>
        <begin position="98"/>
        <end position="125"/>
    </location>
</feature>
<proteinExistence type="predicted"/>
<protein>
    <recommendedName>
        <fullName evidence="4">Nucleotide-diphospho-sugar transferase domain-containing protein</fullName>
    </recommendedName>
</protein>
<accession>A0A6C0AJW3</accession>
<evidence type="ECO:0008006" key="4">
    <source>
        <dbReference type="Google" id="ProtNLM"/>
    </source>
</evidence>
<keyword evidence="1" id="KW-0175">Coiled coil</keyword>
<evidence type="ECO:0000313" key="3">
    <source>
        <dbReference type="EMBL" id="QHS79740.1"/>
    </source>
</evidence>
<evidence type="ECO:0000256" key="2">
    <source>
        <dbReference type="SAM" id="MobiDB-lite"/>
    </source>
</evidence>
<dbReference type="AlphaFoldDB" id="A0A6C0AJW3"/>
<sequence>MARTRSHRVRTPRRFPKEAGAEAPAPAPAPAAVPEMDYQAIIKSHKLKQVIVNPKSKFVVCTYWWGRGNANKNYLRFGDETTDQAIKDGKRVNYACTGEFIEQIKEEIIEEIREEEEEEQAIEKAIADGMFDEEREFYEISKERRIAILKKYPLKYDRKKVDSILARPDIQKRVSEGMKQNEIRLKAEGKVKHEATKFEDMIDTWINMCKSVGCNYIVEEYPEFAFPGKYQLAINLKPLFIKEALLTAGKQGRGVLYIDGDMTIKRYPDIFDMPSVDFMARGWNVDPRGSMNYLRDDVCFDPYIFETSGGTMYFAPTRQAVLLLKQWAKVSAQPDMQGKADDRILSMVFTTGRQNEAISSIQLPIEYLWLNDAYDFQKKEDVIQDRIYIEHPACLTAEETAREQGASASREPPKYEEVVTDMIDCAQPGGVFYEYIFFTERRFVESFEPYLNYLRRAKNNKGEPFYKIVGFEEHYGRYNKVAYKNMEKSNAIDVKTLPPTETLAKLPQDTTVPMIIACFKNGNDVLIGDYKGTYSAVYDLMAENIGDAHLTPYQRKIKLDVTKPIYMSGLNPVLIHLLMMCETLEDINQHYHESFLFASRIRAWWTKTDRV</sequence>
<feature type="compositionally biased region" description="Basic residues" evidence="2">
    <location>
        <begin position="1"/>
        <end position="14"/>
    </location>
</feature>
<feature type="region of interest" description="Disordered" evidence="2">
    <location>
        <begin position="1"/>
        <end position="30"/>
    </location>
</feature>
<dbReference type="EMBL" id="MN740651">
    <property type="protein sequence ID" value="QHS79740.1"/>
    <property type="molecule type" value="Genomic_DNA"/>
</dbReference>
<reference evidence="3" key="1">
    <citation type="journal article" date="2020" name="Nature">
        <title>Giant virus diversity and host interactions through global metagenomics.</title>
        <authorList>
            <person name="Schulz F."/>
            <person name="Roux S."/>
            <person name="Paez-Espino D."/>
            <person name="Jungbluth S."/>
            <person name="Walsh D.A."/>
            <person name="Denef V.J."/>
            <person name="McMahon K.D."/>
            <person name="Konstantinidis K.T."/>
            <person name="Eloe-Fadrosh E.A."/>
            <person name="Kyrpides N.C."/>
            <person name="Woyke T."/>
        </authorList>
    </citation>
    <scope>NUCLEOTIDE SEQUENCE</scope>
    <source>
        <strain evidence="3">GVMAG-S-1035303-20</strain>
    </source>
</reference>